<dbReference type="InterPro" id="IPR023407">
    <property type="entry name" value="Ribosomal_eS27_Zn-bd_dom_sf"/>
</dbReference>
<dbReference type="GO" id="GO:0006412">
    <property type="term" value="P:translation"/>
    <property type="evidence" value="ECO:0007669"/>
    <property type="project" value="InterPro"/>
</dbReference>
<dbReference type="SUPFAM" id="SSF57829">
    <property type="entry name" value="Zn-binding ribosomal proteins"/>
    <property type="match status" value="1"/>
</dbReference>
<keyword evidence="5" id="KW-0687">Ribonucleoprotein</keyword>
<comment type="cofactor">
    <cofactor evidence="1">
        <name>Zn(2+)</name>
        <dbReference type="ChEBI" id="CHEBI:29105"/>
    </cofactor>
</comment>
<accession>A0A0W8F0Y3</accession>
<dbReference type="InterPro" id="IPR000592">
    <property type="entry name" value="Ribosomal_eS27"/>
</dbReference>
<dbReference type="GO" id="GO:0005840">
    <property type="term" value="C:ribosome"/>
    <property type="evidence" value="ECO:0007669"/>
    <property type="project" value="UniProtKB-KW"/>
</dbReference>
<evidence type="ECO:0000256" key="2">
    <source>
        <dbReference type="ARBA" id="ARBA00010919"/>
    </source>
</evidence>
<gene>
    <name evidence="6" type="ORF">ASZ90_015818</name>
</gene>
<keyword evidence="3" id="KW-0862">Zinc</keyword>
<dbReference type="AlphaFoldDB" id="A0A0W8F0Y3"/>
<evidence type="ECO:0000256" key="5">
    <source>
        <dbReference type="ARBA" id="ARBA00023274"/>
    </source>
</evidence>
<dbReference type="NCBIfam" id="NF001629">
    <property type="entry name" value="PRK00415.1"/>
    <property type="match status" value="1"/>
</dbReference>
<dbReference type="Gene3D" id="2.20.25.100">
    <property type="entry name" value="Zn-binding ribosomal proteins"/>
    <property type="match status" value="1"/>
</dbReference>
<sequence>MVQQARMNRSRFIKVKCPDCENEQVIFEKACTVVPCVVCSKVLAEPAGGKAQLKAEILETYE</sequence>
<keyword evidence="4 6" id="KW-0689">Ribosomal protein</keyword>
<dbReference type="PANTHER" id="PTHR11594">
    <property type="entry name" value="40S RIBOSOMAL PROTEIN S27"/>
    <property type="match status" value="1"/>
</dbReference>
<organism evidence="6">
    <name type="scientific">hydrocarbon metagenome</name>
    <dbReference type="NCBI Taxonomy" id="938273"/>
    <lineage>
        <taxon>unclassified sequences</taxon>
        <taxon>metagenomes</taxon>
        <taxon>ecological metagenomes</taxon>
    </lineage>
</organism>
<proteinExistence type="inferred from homology"/>
<name>A0A0W8F0Y3_9ZZZZ</name>
<dbReference type="GO" id="GO:1990904">
    <property type="term" value="C:ribonucleoprotein complex"/>
    <property type="evidence" value="ECO:0007669"/>
    <property type="project" value="UniProtKB-KW"/>
</dbReference>
<dbReference type="Pfam" id="PF01667">
    <property type="entry name" value="Ribosomal_S27e"/>
    <property type="match status" value="1"/>
</dbReference>
<dbReference type="HAMAP" id="MF_00371">
    <property type="entry name" value="Ribosomal_eS27"/>
    <property type="match status" value="1"/>
</dbReference>
<comment type="similarity">
    <text evidence="2">Belongs to the eukaryotic ribosomal protein eS27 family.</text>
</comment>
<evidence type="ECO:0000256" key="1">
    <source>
        <dbReference type="ARBA" id="ARBA00001947"/>
    </source>
</evidence>
<dbReference type="InterPro" id="IPR011332">
    <property type="entry name" value="Ribosomal_zn-bd"/>
</dbReference>
<reference evidence="6" key="1">
    <citation type="journal article" date="2015" name="Proc. Natl. Acad. Sci. U.S.A.">
        <title>Networks of energetic and metabolic interactions define dynamics in microbial communities.</title>
        <authorList>
            <person name="Embree M."/>
            <person name="Liu J.K."/>
            <person name="Al-Bassam M.M."/>
            <person name="Zengler K."/>
        </authorList>
    </citation>
    <scope>NUCLEOTIDE SEQUENCE</scope>
</reference>
<evidence type="ECO:0000256" key="4">
    <source>
        <dbReference type="ARBA" id="ARBA00022980"/>
    </source>
</evidence>
<comment type="caution">
    <text evidence="6">The sequence shown here is derived from an EMBL/GenBank/DDBJ whole genome shotgun (WGS) entry which is preliminary data.</text>
</comment>
<dbReference type="GO" id="GO:0003735">
    <property type="term" value="F:structural constituent of ribosome"/>
    <property type="evidence" value="ECO:0007669"/>
    <property type="project" value="InterPro"/>
</dbReference>
<protein>
    <submittedName>
        <fullName evidence="6">Ssu ribosomal protein s27e</fullName>
    </submittedName>
</protein>
<evidence type="ECO:0000256" key="3">
    <source>
        <dbReference type="ARBA" id="ARBA00022833"/>
    </source>
</evidence>
<dbReference type="EMBL" id="LNQE01001645">
    <property type="protein sequence ID" value="KUG14544.1"/>
    <property type="molecule type" value="Genomic_DNA"/>
</dbReference>
<evidence type="ECO:0000313" key="6">
    <source>
        <dbReference type="EMBL" id="KUG14544.1"/>
    </source>
</evidence>